<comment type="caution">
    <text evidence="4">The sequence shown here is derived from an EMBL/GenBank/DDBJ whole genome shotgun (WGS) entry which is preliminary data.</text>
</comment>
<dbReference type="EMBL" id="CAJPDT010000018">
    <property type="protein sequence ID" value="CAF9917520.1"/>
    <property type="molecule type" value="Genomic_DNA"/>
</dbReference>
<dbReference type="Gene3D" id="3.40.50.720">
    <property type="entry name" value="NAD(P)-binding Rossmann-like Domain"/>
    <property type="match status" value="1"/>
</dbReference>
<evidence type="ECO:0000313" key="5">
    <source>
        <dbReference type="Proteomes" id="UP000664534"/>
    </source>
</evidence>
<dbReference type="InterPro" id="IPR036291">
    <property type="entry name" value="NAD(P)-bd_dom_sf"/>
</dbReference>
<dbReference type="OrthoDB" id="10254221at2759"/>
<dbReference type="AlphaFoldDB" id="A0A8H3F5G9"/>
<keyword evidence="2" id="KW-1133">Transmembrane helix</keyword>
<evidence type="ECO:0000313" key="4">
    <source>
        <dbReference type="EMBL" id="CAF9917520.1"/>
    </source>
</evidence>
<dbReference type="SUPFAM" id="SSF51735">
    <property type="entry name" value="NAD(P)-binding Rossmann-fold domains"/>
    <property type="match status" value="1"/>
</dbReference>
<sequence>MPTYAILGATGSTGSSLLKYLHERPKKVKINIYARSASKVESLHPYTRTAENIQSFVGDLTSANLLKECLRNVDVIFSAVAQNYNEPGCSVAQRTAHTIVDALEALRKEEGSSFKCPILVFLSSASLNPTFWNAQPGLAHFVLERGCHYIYGDLRKSIEFLKEQSWIPLITAEPPGLTDDISRGYELSENEVTPGLSYDDLARGMVQMAEEEGGHRWVGKGVTVKATGSVKMNYLVLARYLMVGLIAYYLPPAWAFMQRAGLVP</sequence>
<proteinExistence type="inferred from homology"/>
<dbReference type="GO" id="GO:0016646">
    <property type="term" value="F:oxidoreductase activity, acting on the CH-NH group of donors, NAD or NADP as acceptor"/>
    <property type="evidence" value="ECO:0007669"/>
    <property type="project" value="TreeGrafter"/>
</dbReference>
<feature type="transmembrane region" description="Helical" evidence="2">
    <location>
        <begin position="232"/>
        <end position="250"/>
    </location>
</feature>
<keyword evidence="2" id="KW-0812">Transmembrane</keyword>
<evidence type="ECO:0000256" key="2">
    <source>
        <dbReference type="SAM" id="Phobius"/>
    </source>
</evidence>
<keyword evidence="2" id="KW-0472">Membrane</keyword>
<comment type="similarity">
    <text evidence="1">Belongs to the avfA family.</text>
</comment>
<dbReference type="PANTHER" id="PTHR43355:SF2">
    <property type="entry name" value="FLAVIN REDUCTASE (NADPH)"/>
    <property type="match status" value="1"/>
</dbReference>
<keyword evidence="5" id="KW-1185">Reference proteome</keyword>
<evidence type="ECO:0000256" key="1">
    <source>
        <dbReference type="ARBA" id="ARBA00038376"/>
    </source>
</evidence>
<reference evidence="4" key="1">
    <citation type="submission" date="2021-03" db="EMBL/GenBank/DDBJ databases">
        <authorList>
            <person name="Tagirdzhanova G."/>
        </authorList>
    </citation>
    <scope>NUCLEOTIDE SEQUENCE</scope>
</reference>
<feature type="domain" description="NAD(P)-binding" evidence="3">
    <location>
        <begin position="8"/>
        <end position="211"/>
    </location>
</feature>
<accession>A0A8H3F5G9</accession>
<organism evidence="4 5">
    <name type="scientific">Imshaugia aleurites</name>
    <dbReference type="NCBI Taxonomy" id="172621"/>
    <lineage>
        <taxon>Eukaryota</taxon>
        <taxon>Fungi</taxon>
        <taxon>Dikarya</taxon>
        <taxon>Ascomycota</taxon>
        <taxon>Pezizomycotina</taxon>
        <taxon>Lecanoromycetes</taxon>
        <taxon>OSLEUM clade</taxon>
        <taxon>Lecanoromycetidae</taxon>
        <taxon>Lecanorales</taxon>
        <taxon>Lecanorineae</taxon>
        <taxon>Parmeliaceae</taxon>
        <taxon>Imshaugia</taxon>
    </lineage>
</organism>
<dbReference type="Pfam" id="PF13460">
    <property type="entry name" value="NAD_binding_10"/>
    <property type="match status" value="1"/>
</dbReference>
<evidence type="ECO:0000259" key="3">
    <source>
        <dbReference type="Pfam" id="PF13460"/>
    </source>
</evidence>
<name>A0A8H3F5G9_9LECA</name>
<protein>
    <recommendedName>
        <fullName evidence="3">NAD(P)-binding domain-containing protein</fullName>
    </recommendedName>
</protein>
<dbReference type="InterPro" id="IPR051606">
    <property type="entry name" value="Polyketide_Oxido-like"/>
</dbReference>
<gene>
    <name evidence="4" type="ORF">IMSHALPRED_003608</name>
</gene>
<dbReference type="PANTHER" id="PTHR43355">
    <property type="entry name" value="FLAVIN REDUCTASE (NADPH)"/>
    <property type="match status" value="1"/>
</dbReference>
<dbReference type="InterPro" id="IPR016040">
    <property type="entry name" value="NAD(P)-bd_dom"/>
</dbReference>
<dbReference type="Proteomes" id="UP000664534">
    <property type="component" value="Unassembled WGS sequence"/>
</dbReference>